<evidence type="ECO:0000259" key="3">
    <source>
        <dbReference type="Pfam" id="PF00534"/>
    </source>
</evidence>
<reference evidence="6" key="1">
    <citation type="journal article" date="2019" name="Int. J. Syst. Evol. Microbiol.">
        <title>The Global Catalogue of Microorganisms (GCM) 10K type strain sequencing project: providing services to taxonomists for standard genome sequencing and annotation.</title>
        <authorList>
            <consortium name="The Broad Institute Genomics Platform"/>
            <consortium name="The Broad Institute Genome Sequencing Center for Infectious Disease"/>
            <person name="Wu L."/>
            <person name="Ma J."/>
        </authorList>
    </citation>
    <scope>NUCLEOTIDE SEQUENCE [LARGE SCALE GENOMIC DNA]</scope>
    <source>
        <strain evidence="6">CGMCC 1.3601</strain>
    </source>
</reference>
<organism evidence="5 6">
    <name type="scientific">Pseudarthrobacter scleromae</name>
    <dbReference type="NCBI Taxonomy" id="158897"/>
    <lineage>
        <taxon>Bacteria</taxon>
        <taxon>Bacillati</taxon>
        <taxon>Actinomycetota</taxon>
        <taxon>Actinomycetes</taxon>
        <taxon>Micrococcales</taxon>
        <taxon>Micrococcaceae</taxon>
        <taxon>Pseudarthrobacter</taxon>
    </lineage>
</organism>
<dbReference type="PANTHER" id="PTHR12526">
    <property type="entry name" value="GLYCOSYLTRANSFERASE"/>
    <property type="match status" value="1"/>
</dbReference>
<evidence type="ECO:0000256" key="2">
    <source>
        <dbReference type="ARBA" id="ARBA00022679"/>
    </source>
</evidence>
<evidence type="ECO:0000259" key="4">
    <source>
        <dbReference type="Pfam" id="PF13579"/>
    </source>
</evidence>
<accession>A0ABQ2C9X9</accession>
<dbReference type="Gene3D" id="3.40.50.2000">
    <property type="entry name" value="Glycogen Phosphorylase B"/>
    <property type="match status" value="2"/>
</dbReference>
<feature type="domain" description="Glycosyltransferase subfamily 4-like N-terminal" evidence="4">
    <location>
        <begin position="14"/>
        <end position="166"/>
    </location>
</feature>
<dbReference type="CDD" id="cd03801">
    <property type="entry name" value="GT4_PimA-like"/>
    <property type="match status" value="1"/>
</dbReference>
<comment type="caution">
    <text evidence="5">The sequence shown here is derived from an EMBL/GenBank/DDBJ whole genome shotgun (WGS) entry which is preliminary data.</text>
</comment>
<evidence type="ECO:0000313" key="5">
    <source>
        <dbReference type="EMBL" id="GGI69308.1"/>
    </source>
</evidence>
<sequence length="372" mass="39698">MKILFASHSSALAGAEQSLLHLVGAAAERGHTGTVALPEPGPLAARLEALSGSFETVIMPSRLWMGRRYSFLVGLVRLVQAVSDLPRYASHIRSSGYDVVVVNSSVSPVPLVAAKLAGVPVLQVVRESLISNPMLRSALPKSIIRRSLSRWSTSVICISQYVAAQFSYPNRIIYPQVGREFFATPALQERPAQVQPRAIMCGTISPEKGQIDAVRAIHVARSLGTELRLDIYGHGKPGDVEELKRLVDDLDLNDIVAIKGTTSEIKGAYESADIAIVCSRNEGFGKVTAEAILMGRPVVAYGLGGTAEILAFGGGLTTAASPHDLGAALHRVFTEGSLLQKLGAEARESGIRNELAESAQRVLECVEDLQAT</sequence>
<dbReference type="Proteomes" id="UP000658754">
    <property type="component" value="Unassembled WGS sequence"/>
</dbReference>
<keyword evidence="1" id="KW-0328">Glycosyltransferase</keyword>
<proteinExistence type="predicted"/>
<dbReference type="RefSeq" id="WP_188727080.1">
    <property type="nucleotide sequence ID" value="NZ_BMKV01000001.1"/>
</dbReference>
<keyword evidence="2 5" id="KW-0808">Transferase</keyword>
<dbReference type="SUPFAM" id="SSF53756">
    <property type="entry name" value="UDP-Glycosyltransferase/glycogen phosphorylase"/>
    <property type="match status" value="1"/>
</dbReference>
<dbReference type="Pfam" id="PF13579">
    <property type="entry name" value="Glyco_trans_4_4"/>
    <property type="match status" value="1"/>
</dbReference>
<dbReference type="GO" id="GO:0016740">
    <property type="term" value="F:transferase activity"/>
    <property type="evidence" value="ECO:0007669"/>
    <property type="project" value="UniProtKB-KW"/>
</dbReference>
<dbReference type="PANTHER" id="PTHR12526:SF630">
    <property type="entry name" value="GLYCOSYLTRANSFERASE"/>
    <property type="match status" value="1"/>
</dbReference>
<protein>
    <submittedName>
        <fullName evidence="5">Glycosyl transferase</fullName>
    </submittedName>
</protein>
<dbReference type="EMBL" id="BMKV01000001">
    <property type="protein sequence ID" value="GGI69308.1"/>
    <property type="molecule type" value="Genomic_DNA"/>
</dbReference>
<name>A0ABQ2C9X9_9MICC</name>
<dbReference type="InterPro" id="IPR001296">
    <property type="entry name" value="Glyco_trans_1"/>
</dbReference>
<dbReference type="InterPro" id="IPR028098">
    <property type="entry name" value="Glyco_trans_4-like_N"/>
</dbReference>
<evidence type="ECO:0000256" key="1">
    <source>
        <dbReference type="ARBA" id="ARBA00022676"/>
    </source>
</evidence>
<keyword evidence="6" id="KW-1185">Reference proteome</keyword>
<feature type="domain" description="Glycosyl transferase family 1" evidence="3">
    <location>
        <begin position="195"/>
        <end position="348"/>
    </location>
</feature>
<evidence type="ECO:0000313" key="6">
    <source>
        <dbReference type="Proteomes" id="UP000658754"/>
    </source>
</evidence>
<dbReference type="Pfam" id="PF00534">
    <property type="entry name" value="Glycos_transf_1"/>
    <property type="match status" value="1"/>
</dbReference>
<gene>
    <name evidence="5" type="ORF">GCM10007175_02510</name>
</gene>